<comment type="caution">
    <text evidence="2">The sequence shown here is derived from an EMBL/GenBank/DDBJ whole genome shotgun (WGS) entry which is preliminary data.</text>
</comment>
<proteinExistence type="predicted"/>
<gene>
    <name evidence="2" type="ORF">GCM10022244_11280</name>
</gene>
<feature type="compositionally biased region" description="Low complexity" evidence="1">
    <location>
        <begin position="107"/>
        <end position="118"/>
    </location>
</feature>
<reference evidence="3" key="1">
    <citation type="journal article" date="2019" name="Int. J. Syst. Evol. Microbiol.">
        <title>The Global Catalogue of Microorganisms (GCM) 10K type strain sequencing project: providing services to taxonomists for standard genome sequencing and annotation.</title>
        <authorList>
            <consortium name="The Broad Institute Genomics Platform"/>
            <consortium name="The Broad Institute Genome Sequencing Center for Infectious Disease"/>
            <person name="Wu L."/>
            <person name="Ma J."/>
        </authorList>
    </citation>
    <scope>NUCLEOTIDE SEQUENCE [LARGE SCALE GENOMIC DNA]</scope>
    <source>
        <strain evidence="3">JCM 16956</strain>
    </source>
</reference>
<keyword evidence="3" id="KW-1185">Reference proteome</keyword>
<dbReference type="EMBL" id="BAABAJ010000003">
    <property type="protein sequence ID" value="GAA3902830.1"/>
    <property type="molecule type" value="Genomic_DNA"/>
</dbReference>
<evidence type="ECO:0000313" key="3">
    <source>
        <dbReference type="Proteomes" id="UP001501000"/>
    </source>
</evidence>
<sequence length="142" mass="15705">MARHDRGLSLMTPARRRRHPPRAVRARFSVREVPGITVATAGDRRPLPYGLDGTARRTAQRALTEAGRAYLGGHVELRAPRHLPARTLRRATARAVTAAVTTTLRIPRPEAGPVRRVPVPAPGPDRPVTRRRARAAGRRHRP</sequence>
<evidence type="ECO:0000313" key="2">
    <source>
        <dbReference type="EMBL" id="GAA3902830.1"/>
    </source>
</evidence>
<organism evidence="2 3">
    <name type="scientific">Streptomyces gulbargensis</name>
    <dbReference type="NCBI Taxonomy" id="364901"/>
    <lineage>
        <taxon>Bacteria</taxon>
        <taxon>Bacillati</taxon>
        <taxon>Actinomycetota</taxon>
        <taxon>Actinomycetes</taxon>
        <taxon>Kitasatosporales</taxon>
        <taxon>Streptomycetaceae</taxon>
        <taxon>Streptomyces</taxon>
    </lineage>
</organism>
<evidence type="ECO:0000256" key="1">
    <source>
        <dbReference type="SAM" id="MobiDB-lite"/>
    </source>
</evidence>
<protein>
    <submittedName>
        <fullName evidence="2">Uncharacterized protein</fullName>
    </submittedName>
</protein>
<feature type="region of interest" description="Disordered" evidence="1">
    <location>
        <begin position="1"/>
        <end position="20"/>
    </location>
</feature>
<accession>A0ABP7LKR6</accession>
<dbReference type="Proteomes" id="UP001501000">
    <property type="component" value="Unassembled WGS sequence"/>
</dbReference>
<feature type="region of interest" description="Disordered" evidence="1">
    <location>
        <begin position="107"/>
        <end position="142"/>
    </location>
</feature>
<feature type="compositionally biased region" description="Basic residues" evidence="1">
    <location>
        <begin position="129"/>
        <end position="142"/>
    </location>
</feature>
<name>A0ABP7LKR6_9ACTN</name>